<gene>
    <name evidence="3" type="ORF">H9654_12860</name>
</gene>
<evidence type="ECO:0000256" key="1">
    <source>
        <dbReference type="SAM" id="SignalP"/>
    </source>
</evidence>
<dbReference type="InterPro" id="IPR025711">
    <property type="entry name" value="PepSY"/>
</dbReference>
<feature type="signal peptide" evidence="1">
    <location>
        <begin position="1"/>
        <end position="26"/>
    </location>
</feature>
<dbReference type="AlphaFoldDB" id="A0A8X8K5S2"/>
<organism evidence="3 4">
    <name type="scientific">Stenotrophomonas lacuserhaii</name>
    <dbReference type="NCBI Taxonomy" id="2760084"/>
    <lineage>
        <taxon>Bacteria</taxon>
        <taxon>Pseudomonadati</taxon>
        <taxon>Pseudomonadota</taxon>
        <taxon>Gammaproteobacteria</taxon>
        <taxon>Lysobacterales</taxon>
        <taxon>Lysobacteraceae</taxon>
        <taxon>Stenotrophomonas</taxon>
    </lineage>
</organism>
<feature type="domain" description="PepSY" evidence="2">
    <location>
        <begin position="11"/>
        <end position="81"/>
    </location>
</feature>
<dbReference type="RefSeq" id="WP_101099285.1">
    <property type="nucleotide sequence ID" value="NZ_JACSQS010000013.1"/>
</dbReference>
<keyword evidence="1" id="KW-0732">Signal</keyword>
<evidence type="ECO:0000313" key="4">
    <source>
        <dbReference type="Proteomes" id="UP000636938"/>
    </source>
</evidence>
<comment type="caution">
    <text evidence="3">The sequence shown here is derived from an EMBL/GenBank/DDBJ whole genome shotgun (WGS) entry which is preliminary data.</text>
</comment>
<proteinExistence type="predicted"/>
<reference evidence="3 4" key="1">
    <citation type="submission" date="2020-08" db="EMBL/GenBank/DDBJ databases">
        <title>A Genomic Blueprint of the Chicken Gut Microbiome.</title>
        <authorList>
            <person name="Gilroy R."/>
            <person name="Ravi A."/>
            <person name="Getino M."/>
            <person name="Pursley I."/>
            <person name="Horton D.L."/>
            <person name="Alikhan N.-F."/>
            <person name="Baker D."/>
            <person name="Gharbi K."/>
            <person name="Hall N."/>
            <person name="Watson M."/>
            <person name="Adriaenssens E.M."/>
            <person name="Foster-Nyarko E."/>
            <person name="Jarju S."/>
            <person name="Secka A."/>
            <person name="Antonio M."/>
            <person name="Oren A."/>
            <person name="Chaudhuri R."/>
            <person name="La Ragione R.M."/>
            <person name="Hildebrand F."/>
            <person name="Pallen M.J."/>
        </authorList>
    </citation>
    <scope>NUCLEOTIDE SEQUENCE [LARGE SCALE GENOMIC DNA]</scope>
    <source>
        <strain evidence="3 4">Sa5BUN4</strain>
    </source>
</reference>
<accession>A0A8X8K5S2</accession>
<feature type="chain" id="PRO_5036494433" evidence="1">
    <location>
        <begin position="27"/>
        <end position="149"/>
    </location>
</feature>
<dbReference type="Proteomes" id="UP000636938">
    <property type="component" value="Unassembled WGS sequence"/>
</dbReference>
<evidence type="ECO:0000259" key="2">
    <source>
        <dbReference type="Pfam" id="PF13670"/>
    </source>
</evidence>
<protein>
    <submittedName>
        <fullName evidence="3">PepSY domain-containing protein</fullName>
    </submittedName>
</protein>
<keyword evidence="4" id="KW-1185">Reference proteome</keyword>
<evidence type="ECO:0000313" key="3">
    <source>
        <dbReference type="EMBL" id="MBD7955091.1"/>
    </source>
</evidence>
<sequence>MNKLSLIAGATVAALLGTTVAVTAHAAPLGLAQVEQKLRDAGYSRIHEIEKDDGLWEADVTRDDGRFREVYVDPKTGEIFDEFDGRTQLNIDQLLAKAKEQGLKDIHSVERDGATWQLEARNARNQKVDVRLSGHDGRILDSERDGWLD</sequence>
<dbReference type="Pfam" id="PF13670">
    <property type="entry name" value="PepSY_2"/>
    <property type="match status" value="1"/>
</dbReference>
<name>A0A8X8K5S2_9GAMM</name>
<dbReference type="EMBL" id="JACSQS010000013">
    <property type="protein sequence ID" value="MBD7955091.1"/>
    <property type="molecule type" value="Genomic_DNA"/>
</dbReference>